<organism evidence="8 9">
    <name type="scientific">Phaedon cochleariae</name>
    <name type="common">Mustard beetle</name>
    <dbReference type="NCBI Taxonomy" id="80249"/>
    <lineage>
        <taxon>Eukaryota</taxon>
        <taxon>Metazoa</taxon>
        <taxon>Ecdysozoa</taxon>
        <taxon>Arthropoda</taxon>
        <taxon>Hexapoda</taxon>
        <taxon>Insecta</taxon>
        <taxon>Pterygota</taxon>
        <taxon>Neoptera</taxon>
        <taxon>Endopterygota</taxon>
        <taxon>Coleoptera</taxon>
        <taxon>Polyphaga</taxon>
        <taxon>Cucujiformia</taxon>
        <taxon>Chrysomeloidea</taxon>
        <taxon>Chrysomelidae</taxon>
        <taxon>Chrysomelinae</taxon>
        <taxon>Chrysomelini</taxon>
        <taxon>Phaedon</taxon>
    </lineage>
</organism>
<feature type="domain" description="Ig-like" evidence="7">
    <location>
        <begin position="1642"/>
        <end position="1730"/>
    </location>
</feature>
<feature type="domain" description="Ig-like" evidence="7">
    <location>
        <begin position="2173"/>
        <end position="2268"/>
    </location>
</feature>
<dbReference type="Pfam" id="PF25101">
    <property type="entry name" value="Spectrin_7"/>
    <property type="match status" value="1"/>
</dbReference>
<dbReference type="InterPro" id="IPR058157">
    <property type="entry name" value="Spectrin_met"/>
</dbReference>
<dbReference type="Gene3D" id="2.60.40.10">
    <property type="entry name" value="Immunoglobulins"/>
    <property type="match status" value="9"/>
</dbReference>
<dbReference type="FunFam" id="2.60.40.10:FF:000425">
    <property type="entry name" value="Myosin light chain kinase"/>
    <property type="match status" value="1"/>
</dbReference>
<feature type="domain" description="Ig-like" evidence="7">
    <location>
        <begin position="1841"/>
        <end position="1929"/>
    </location>
</feature>
<dbReference type="InterPro" id="IPR013783">
    <property type="entry name" value="Ig-like_fold"/>
</dbReference>
<evidence type="ECO:0000313" key="8">
    <source>
        <dbReference type="EMBL" id="CAG9824336.1"/>
    </source>
</evidence>
<dbReference type="InterPro" id="IPR018159">
    <property type="entry name" value="Spectrin/alpha-actinin"/>
</dbReference>
<feature type="domain" description="Ig-like" evidence="7">
    <location>
        <begin position="1743"/>
        <end position="1833"/>
    </location>
</feature>
<dbReference type="Proteomes" id="UP001153737">
    <property type="component" value="Chromosome 8"/>
</dbReference>
<dbReference type="GO" id="GO:0005737">
    <property type="term" value="C:cytoplasm"/>
    <property type="evidence" value="ECO:0007669"/>
    <property type="project" value="UniProtKB-SubCell"/>
</dbReference>
<keyword evidence="5" id="KW-0175">Coiled coil</keyword>
<dbReference type="Pfam" id="PF00435">
    <property type="entry name" value="Spectrin"/>
    <property type="match status" value="2"/>
</dbReference>
<feature type="region of interest" description="Disordered" evidence="6">
    <location>
        <begin position="3306"/>
        <end position="3358"/>
    </location>
</feature>
<proteinExistence type="inferred from homology"/>
<feature type="compositionally biased region" description="Low complexity" evidence="6">
    <location>
        <begin position="2940"/>
        <end position="2958"/>
    </location>
</feature>
<dbReference type="GO" id="GO:0040017">
    <property type="term" value="P:positive regulation of locomotion"/>
    <property type="evidence" value="ECO:0007669"/>
    <property type="project" value="UniProtKB-ARBA"/>
</dbReference>
<evidence type="ECO:0000256" key="5">
    <source>
        <dbReference type="SAM" id="Coils"/>
    </source>
</evidence>
<evidence type="ECO:0000259" key="7">
    <source>
        <dbReference type="PROSITE" id="PS50835"/>
    </source>
</evidence>
<dbReference type="InterPro" id="IPR036179">
    <property type="entry name" value="Ig-like_dom_sf"/>
</dbReference>
<feature type="domain" description="Ig-like" evidence="7">
    <location>
        <begin position="4105"/>
        <end position="4193"/>
    </location>
</feature>
<name>A0A9N9X556_PHACE</name>
<dbReference type="CDD" id="cd00176">
    <property type="entry name" value="SPEC"/>
    <property type="match status" value="3"/>
</dbReference>
<keyword evidence="9" id="KW-1185">Reference proteome</keyword>
<feature type="compositionally biased region" description="Polar residues" evidence="6">
    <location>
        <begin position="3568"/>
        <end position="3578"/>
    </location>
</feature>
<comment type="similarity">
    <text evidence="2">Belongs to the protein kinase superfamily. CAMK Ser/Thr protein kinase family.</text>
</comment>
<dbReference type="FunFam" id="2.60.40.10:FF:000080">
    <property type="entry name" value="Myosin light chain kinase, smooth muscle"/>
    <property type="match status" value="2"/>
</dbReference>
<feature type="region of interest" description="Disordered" evidence="6">
    <location>
        <begin position="2977"/>
        <end position="3004"/>
    </location>
</feature>
<evidence type="ECO:0000256" key="2">
    <source>
        <dbReference type="ARBA" id="ARBA00006692"/>
    </source>
</evidence>
<feature type="compositionally biased region" description="Pro residues" evidence="6">
    <location>
        <begin position="3212"/>
        <end position="3229"/>
    </location>
</feature>
<feature type="coiled-coil region" evidence="5">
    <location>
        <begin position="915"/>
        <end position="942"/>
    </location>
</feature>
<dbReference type="SMART" id="SM00408">
    <property type="entry name" value="IGc2"/>
    <property type="match status" value="9"/>
</dbReference>
<dbReference type="SMART" id="SM00409">
    <property type="entry name" value="IG"/>
    <property type="match status" value="9"/>
</dbReference>
<dbReference type="GO" id="GO:0045989">
    <property type="term" value="P:positive regulation of striated muscle contraction"/>
    <property type="evidence" value="ECO:0007669"/>
    <property type="project" value="UniProtKB-ARBA"/>
</dbReference>
<evidence type="ECO:0000256" key="3">
    <source>
        <dbReference type="ARBA" id="ARBA00022490"/>
    </source>
</evidence>
<dbReference type="PANTHER" id="PTHR47633">
    <property type="entry name" value="IMMUNOGLOBULIN"/>
    <property type="match status" value="1"/>
</dbReference>
<dbReference type="InterPro" id="IPR003598">
    <property type="entry name" value="Ig_sub2"/>
</dbReference>
<dbReference type="FunFam" id="2.60.40.10:FF:000714">
    <property type="entry name" value="Titin novex-3"/>
    <property type="match status" value="1"/>
</dbReference>
<gene>
    <name evidence="8" type="ORF">PHAECO_LOCUS11726</name>
</gene>
<dbReference type="SMART" id="SM00150">
    <property type="entry name" value="SPEC"/>
    <property type="match status" value="6"/>
</dbReference>
<dbReference type="EMBL" id="OU896714">
    <property type="protein sequence ID" value="CAG9824336.1"/>
    <property type="molecule type" value="Genomic_DNA"/>
</dbReference>
<evidence type="ECO:0000256" key="6">
    <source>
        <dbReference type="SAM" id="MobiDB-lite"/>
    </source>
</evidence>
<reference evidence="8" key="1">
    <citation type="submission" date="2022-01" db="EMBL/GenBank/DDBJ databases">
        <authorList>
            <person name="King R."/>
        </authorList>
    </citation>
    <scope>NUCLEOTIDE SEQUENCE</scope>
</reference>
<dbReference type="FunFam" id="2.60.40.10:FF:001151">
    <property type="entry name" value="Uncharacterized protein, isoform F"/>
    <property type="match status" value="1"/>
</dbReference>
<feature type="region of interest" description="Disordered" evidence="6">
    <location>
        <begin position="3212"/>
        <end position="3286"/>
    </location>
</feature>
<reference evidence="8" key="2">
    <citation type="submission" date="2022-10" db="EMBL/GenBank/DDBJ databases">
        <authorList>
            <consortium name="ENA_rothamsted_submissions"/>
            <consortium name="culmorum"/>
            <person name="King R."/>
        </authorList>
    </citation>
    <scope>NUCLEOTIDE SEQUENCE</scope>
</reference>
<accession>A0A9N9X556</accession>
<dbReference type="FunFam" id="2.60.40.10:FF:000849">
    <property type="entry name" value="Uncharacterized protein, isoform F"/>
    <property type="match status" value="1"/>
</dbReference>
<feature type="domain" description="Ig-like" evidence="7">
    <location>
        <begin position="2513"/>
        <end position="2604"/>
    </location>
</feature>
<feature type="compositionally biased region" description="Basic and acidic residues" evidence="6">
    <location>
        <begin position="2921"/>
        <end position="2939"/>
    </location>
</feature>
<keyword evidence="3" id="KW-0963">Cytoplasm</keyword>
<feature type="compositionally biased region" description="Polar residues" evidence="6">
    <location>
        <begin position="2658"/>
        <end position="2680"/>
    </location>
</feature>
<dbReference type="InterPro" id="IPR013098">
    <property type="entry name" value="Ig_I-set"/>
</dbReference>
<dbReference type="SUPFAM" id="SSF46966">
    <property type="entry name" value="Spectrin repeat"/>
    <property type="match status" value="5"/>
</dbReference>
<feature type="region of interest" description="Disordered" evidence="6">
    <location>
        <begin position="3376"/>
        <end position="3406"/>
    </location>
</feature>
<feature type="region of interest" description="Disordered" evidence="6">
    <location>
        <begin position="3994"/>
        <end position="4098"/>
    </location>
</feature>
<feature type="coiled-coil region" evidence="5">
    <location>
        <begin position="266"/>
        <end position="293"/>
    </location>
</feature>
<protein>
    <recommendedName>
        <fullName evidence="7">Ig-like domain-containing protein</fullName>
    </recommendedName>
</protein>
<dbReference type="Pfam" id="PF07679">
    <property type="entry name" value="I-set"/>
    <property type="match status" value="9"/>
</dbReference>
<feature type="domain" description="Ig-like" evidence="7">
    <location>
        <begin position="2065"/>
        <end position="2143"/>
    </location>
</feature>
<feature type="coiled-coil region" evidence="5">
    <location>
        <begin position="1104"/>
        <end position="1138"/>
    </location>
</feature>
<keyword evidence="4" id="KW-0393">Immunoglobulin domain</keyword>
<feature type="compositionally biased region" description="Basic and acidic residues" evidence="6">
    <location>
        <begin position="3590"/>
        <end position="3604"/>
    </location>
</feature>
<feature type="region of interest" description="Disordered" evidence="6">
    <location>
        <begin position="3706"/>
        <end position="3775"/>
    </location>
</feature>
<dbReference type="FunFam" id="2.60.40.10:FF:001223">
    <property type="entry name" value="Sidekick cell adhesion molecule 1"/>
    <property type="match status" value="1"/>
</dbReference>
<feature type="region of interest" description="Disordered" evidence="6">
    <location>
        <begin position="3560"/>
        <end position="3604"/>
    </location>
</feature>
<feature type="region of interest" description="Disordered" evidence="6">
    <location>
        <begin position="2921"/>
        <end position="2958"/>
    </location>
</feature>
<dbReference type="FunFam" id="2.60.40.10:FF:000632">
    <property type="entry name" value="Uncharacterized protein, isoform B"/>
    <property type="match status" value="1"/>
</dbReference>
<dbReference type="OrthoDB" id="2152335at2759"/>
<dbReference type="GO" id="GO:0004674">
    <property type="term" value="F:protein serine/threonine kinase activity"/>
    <property type="evidence" value="ECO:0007669"/>
    <property type="project" value="UniProtKB-KW"/>
</dbReference>
<feature type="domain" description="Ig-like" evidence="7">
    <location>
        <begin position="1952"/>
        <end position="2040"/>
    </location>
</feature>
<feature type="region of interest" description="Disordered" evidence="6">
    <location>
        <begin position="3516"/>
        <end position="3538"/>
    </location>
</feature>
<evidence type="ECO:0000256" key="1">
    <source>
        <dbReference type="ARBA" id="ARBA00004496"/>
    </source>
</evidence>
<evidence type="ECO:0000313" key="9">
    <source>
        <dbReference type="Proteomes" id="UP001153737"/>
    </source>
</evidence>
<dbReference type="FunFam" id="2.60.40.10:FF:000107">
    <property type="entry name" value="Myosin, light chain kinase a"/>
    <property type="match status" value="1"/>
</dbReference>
<evidence type="ECO:0000256" key="4">
    <source>
        <dbReference type="ARBA" id="ARBA00023319"/>
    </source>
</evidence>
<feature type="compositionally biased region" description="Low complexity" evidence="6">
    <location>
        <begin position="4049"/>
        <end position="4066"/>
    </location>
</feature>
<dbReference type="InterPro" id="IPR007110">
    <property type="entry name" value="Ig-like_dom"/>
</dbReference>
<feature type="region of interest" description="Disordered" evidence="6">
    <location>
        <begin position="2655"/>
        <end position="2683"/>
    </location>
</feature>
<sequence length="4204" mass="476003">MDSQRPVENGVCQEEVSSTSLAMSKTTTISTIAVQSGGTRIVIALLHCGDWINLKILEITPELTKLGDTLEEALVLQKAHDEVLRQLQNKQSPVEELLRQADQLIATQKPRAEVYAAMAESLGRAWKDINSNLELRKQILDLNVLYHTKAQEFFEKMELLEASCKDTVVPIEIEAVKEFLTTIHDQRRALLESLMGALQAGNTLLEKLKELGAEGTLDSRPERIRSSVSKAISQVQGWLDGLHVKRQILEATFNRRKTQLEQCLALAILAADLRELEDTIQNRRELLANSNEQGDSSSSAELLLHEHKKLLPEAKQLQDRALKITKATEQLVASGCFAGEPATAQSYVVLSATSDYLADLQSRETLLERVIAFFRSAQTVLTKLDQLEIQLTATALPKTSPQLAQLHSQCSKAIEEATAAPLAEGYAILDIVGRGASGAEGVRHMVEELENKKITLDGLCTAHKEENVRINQSLNNFLDRHNDIYNWLVTIAEAFLQGHQDMGSDLPMAKDFYDLHSQLLTDLQTKGNEINALLLTLPPILEYLEDNQRRDIDTKVEQLHERWMNLKNILESRMELSRIYVKFHMEADIVNKEMDKLDDVLLQNKDNVDEQVLRNIEEKFESIVPLYQCAKNTGITFINQSKMVSEPHLDTKRARLCVESVLERLAGRQLVVTKNWQTFHTEVTEKKEVLVKLEQTMTESVKTINWVSKLDSQLYPVITTSSTRPGEIANYLENKLASIVPDLKKAQAEVAQKLRTAESLILKASTADEKTTNIKNTLHDLNQRLTEKCSDYQILLQVLIGYFRTLEDIDKKAENFNARLEKTDYPKDVSSVESLIREHESCRQTIIERLRFAQTECDQIADRITKQEPENAAEEDTNKLQHVLELRRGEFENQWRQRHDSLESHRQFCIFDNNLHQVNESIDDLNRQIKNLQGQYGESSANAKATSQSFDYIENSIKGLEPRVSAINQTGDKLLAERHTQSSQIHSELTDLRDRWTSLKNQVEATRSLINLSIPYFEQVEKADEWFREGSKLLVTIARKSTTVKSPDEAEKLLKEISDFLKPGEEIQNVRMEKISELARKLYGPEQTKHAPLLHGNNEMIESFSAITKELKTLAENLRAAEEERIRLERDRKQALLAAEAKKLEEARLAEEIRISEEARKAEEARLLNERRMAEEARFAEETRLAKERIRKEELRLEEERRLAAEARLAEQARQAEDRQKAEEIRLAEEARLAEERRKLEEERRMLEETKLVEATRIENERRHEEARRAEEAERAEKYRRAEDARRAEEAQRAERMRLAEESRIAELRRQQEAERMRLEQLSKLEEAKILEGKQRAEEAKLEAQKAEEARLAEEARIEELRRLQEAEKKRLEELRVAENARILDEKRKAEQAKLEAQRAEKARLEEEARIAELRRQQETERVRLEELRQAEEIRILDEKRKAEQARLEAQKAEQARIVEEGRIEELRRQQEAERVRLEELRKAEEARILDEKRNAEQARLDAQRLEQTRLEEEARISELRRQQEAERIRLEDMRRAEENRILEENRRAEQARLEQQKAELVRQQEAKKIRYEELERAAEARILEEKQKAEPITLETGTKVHKKHTVEITELTDVQRIEIQTSASKRIPSPIPIIEYALEKPVFTSPLSNAVIQEGSKFTFICQVTGYPTPTITWYKAGIPIQNNPDYRTNFENGICSLTIEETFAEDSARYTCRATNAGGQDETTALLTVKETEPQEVLLAPTFVKHLEASTAREGSTFQFECRVEGNPLPTVQWYKDTVCIDNSSDYIITYNNGDAVLKFEHVYLEDKADYTCKACNQMGIAQSTANLVVTPLEPTESPMFISPLSNVMARAGQKIKLECEISGLPLPVLSWSHNGKPVKETRENKLQLENNKATLIIYEAFPKDAGTYSVSAKNIAGEATSSCSVSVKGRLPTETSDSEMASDMEPIKPSIQLPLSNTSVQEGNRIRLDCVIVGQPEPEVIWYHNDRPVKESTDFQLLFQGDRCSLVIQEALPEDAGEYKVVALNSAGEASSQCMLSVIPVSESEVDAKPKEEKTEPTGTPPKFSKLLADVLISEGDKVILEGCVTGVPRPEIKWLLNNLPITDTEHFAFSHDDEGNVKLQIANVRPDDKGVYTVKATNSLGEVKCFAQLIVKSLKPPETVKHEEVKQAPEFKEVFHDRSAFLDTHTKFECIVTGKPTPKIKWLYNGDAISGKDFLISTSGDRQVLAIPNLKREHSGTITCVAENEIGKASCAASLVVQSPSSITLPEFEAAVLPPFQATMQMPLISPLTPLRTEKMQHIESSYIMNREVLTQTSTSQTSKIISSSSAAPEPHVEEHKIIAQNEQVFKQVNQEAPEIKESHRIEEFHKVGKEPPVIHEKSSSTYTIGEMQGTQKQVPISELKQVVHKPALRVRPPKFITPVIGKIVDQDVDIVLEGILDGQPTPQVTWTRNGAELKPSEKVKISWSLNKATVEIKNVKTDDAGRYSCTATNEGGTAVSTADLVVRKTIFPPVFGRRLQAQVIKKGDRVIMEVEVTGTPEPTVTWFRDGVPVEDSLKDGYKVKTMGQCHTLVIEKAELNLTGRFMVRAVNSGGEAQSIADIAVFEPAPDTMVEVVKTVVFEDVRKHETLTSAADKISSSVTRSEPLHAQITKKEMPSSTLLSDQTTHSIASKSEMTSSEEQRVSQEMKKMRLEYTAPEIPMPKPIIPRDILVKETEYEICDQPLTVQNEVTVESAEDVQDGIETSSISKQSSLQYFVQKIKGSDNEEIAVPKEISIPEPLKPEIYKKFETIEQPKKEIEIPIRVEQKIAPPVPPKPEPSKVREALTSTPVTNGYTSTSSIQQSAAPVQYQTFASTQHVTEDFNLQREPPAEICYAKKQEGVKKRDEVAERIKRLSECQKELPLHEIPTGAVKIFPSAPKTEHIKEKEGYTRQTEHSFEQSSFQSQSSSSYQSHTFGSSTPYVETIHAPKIEFDRPVSTTSSTHSTTERQFHSRPHSVLSGTEPSQEGLLMEKQWAHKLSESHIEKSWPPLQYEEPKMQPSWSVHSTLEKKWTPSEEKTEQITREQPILVDDVQKQHYIAEVSNLGNIIDNKHISTEIVSSSQSLQSEKIIEVRNVRPSEIIKSWPPTHVEPIQPPRVIPTLESLPVRPISVQDITDEVYLEPGPPPEIGYAQPPAREKCQSYEREKHLEQARVPPSVVRTLPPPQEWVIPPPLPPKQALPQAPPLPAKPIKHVEPPKKTIEVRSAPFQKFPDLEPFPFKPDTQKPRHTKVGPPPTPSKFVKGKFTDSDYESDFESARIPTRWKPCMSDTEESSYRRVPAPRMTHIGRSRSQECEPLPPSQFDKPPRFEGPPRPEINFEEFRGNKKVTEVKKMTKHVRDLKRTISPPVTPACIPQVKKPESPKVKHKIVQDGYMADTDEPFRQQELITTEYSEDQRSDYKQFSKSSEQYVETQKISTHKPRVCKFPVRKFTSSVSSPKEELIATPIITRHTSEQIIEQRDKHIKVEPFPFKADAEKPRKPVCVPPPSPSKFVRGEFRESEYESDYESRIPSVWASEEPTYRPVHPNLTPTQQHTQYYGKTPTPPTEFDNPPHLEGPPRPKFEPIEKFRHDVKPASKPFVHKPKAISAASKDSIIAKPFVLQPGSPPEIRYASGPKKTQYYKSTVSAPYTNAIQTETSNVVHFDESTERCHRTMSVQQTHKVIKFGDQHKQQVTKLEPFPYQPEPERTRRSTSVPPPPTPSKFQPGEFRESDYESEVESTKIKPKWTPGGTETGSLRYRKVRAPAASRSSSVPAPKERVVTPLEFDTQPPAMPSKISITDITDGQTRHESMYNSFTKNKSNQIMKRSHSFEPVLHPGTPPEYGYATDHRIKSTATKIASQHMDSMTHAFKSKTQKFVTDIMEDVGKQKTQKPAKNGIDGDAQVYREESRAAQYGTKHVDPDTGLIYFKYDFGYEFGIILPGEGKQVQEVPVPKKTIIEPPKRTSDIEMPVYHEKTAPTNHNATPKFKPKKFTPGSKSAKWDPTSESEMSEYEGEAKKTNNLLPGSRWDPSSCSPVSLSPSLPSTSPAFNNTFAGSGRKGAETPPSCPSTPGSTHGKVGQGQIRAPMFITPLRDIAVVCGQAAKFECIVQSEPTPSILWSKNGRIIENSLDHNLHYRNGVCRLTISNAYPEDAGTYTCTATNSAGTTNTNAALQVPGERRSQYIK</sequence>
<dbReference type="GO" id="GO:0060298">
    <property type="term" value="P:positive regulation of sarcomere organization"/>
    <property type="evidence" value="ECO:0007669"/>
    <property type="project" value="UniProtKB-ARBA"/>
</dbReference>
<feature type="compositionally biased region" description="Basic and acidic residues" evidence="6">
    <location>
        <begin position="3233"/>
        <end position="3243"/>
    </location>
</feature>
<comment type="subcellular location">
    <subcellularLocation>
        <location evidence="1">Cytoplasm</location>
    </subcellularLocation>
</comment>
<feature type="region of interest" description="Disordered" evidence="6">
    <location>
        <begin position="1261"/>
        <end position="1287"/>
    </location>
</feature>
<dbReference type="InterPro" id="IPR003599">
    <property type="entry name" value="Ig_sub"/>
</dbReference>
<dbReference type="InterPro" id="IPR002017">
    <property type="entry name" value="Spectrin_repeat"/>
</dbReference>
<dbReference type="Gene3D" id="1.20.58.60">
    <property type="match status" value="4"/>
</dbReference>
<dbReference type="SUPFAM" id="SSF48726">
    <property type="entry name" value="Immunoglobulin"/>
    <property type="match status" value="9"/>
</dbReference>
<feature type="domain" description="Ig-like" evidence="7">
    <location>
        <begin position="2411"/>
        <end position="2506"/>
    </location>
</feature>
<dbReference type="PROSITE" id="PS50835">
    <property type="entry name" value="IG_LIKE"/>
    <property type="match status" value="9"/>
</dbReference>